<evidence type="ECO:0000313" key="2">
    <source>
        <dbReference type="Proteomes" id="UP000271531"/>
    </source>
</evidence>
<dbReference type="CDD" id="cd02440">
    <property type="entry name" value="AdoMet_MTases"/>
    <property type="match status" value="1"/>
</dbReference>
<proteinExistence type="predicted"/>
<organism evidence="1 2">
    <name type="scientific">Pseudomonas amygdali pv. tabaci</name>
    <name type="common">Pseudomonas syringae pv. tabaci</name>
    <dbReference type="NCBI Taxonomy" id="322"/>
    <lineage>
        <taxon>Bacteria</taxon>
        <taxon>Pseudomonadati</taxon>
        <taxon>Pseudomonadota</taxon>
        <taxon>Gammaproteobacteria</taxon>
        <taxon>Pseudomonadales</taxon>
        <taxon>Pseudomonadaceae</taxon>
        <taxon>Pseudomonas</taxon>
        <taxon>Pseudomonas amygdali</taxon>
    </lineage>
</organism>
<accession>A0A0Q0CEN3</accession>
<dbReference type="AlphaFoldDB" id="A0A0Q0CEN3"/>
<dbReference type="EMBL" id="RBVA01000318">
    <property type="protein sequence ID" value="RMW05419.1"/>
    <property type="molecule type" value="Genomic_DNA"/>
</dbReference>
<sequence length="231" mass="25877">MNNSIQDLKQVEDYYGTTRRFGDSDATIYEIWEQGGAFNDSITPSTYSQEYRSHLGLKLKSLTEEGAIIFSIGCGNGFVEGDLVQAKRRVLAIDFNDEAVALSRKKGVDAYTADFFELEPGALAGVKSIYADGLLGHLFHPELELKPTFEKLKELNLESGTTLVFSNDSPRDPEALFAAHDKVDGFWFISRDYLRDALTEAGFKIEESYYFPYTRPISGLRNRTLCVALVP</sequence>
<protein>
    <submittedName>
        <fullName evidence="1">Tabtoxin biosynthesis enzyme</fullName>
    </submittedName>
</protein>
<dbReference type="RefSeq" id="WP_005771900.1">
    <property type="nucleotide sequence ID" value="NZ_AP024464.1"/>
</dbReference>
<reference evidence="1 2" key="1">
    <citation type="submission" date="2018-08" db="EMBL/GenBank/DDBJ databases">
        <title>Recombination of ecologically and evolutionarily significant loci maintains genetic cohesion in the Pseudomonas syringae species complex.</title>
        <authorList>
            <person name="Dillon M."/>
            <person name="Thakur S."/>
            <person name="Almeida R.N.D."/>
            <person name="Weir B.S."/>
            <person name="Guttman D.S."/>
        </authorList>
    </citation>
    <scope>NUCLEOTIDE SEQUENCE [LARGE SCALE GENOMIC DNA]</scope>
    <source>
        <strain evidence="1 2">ICMP 4525</strain>
    </source>
</reference>
<dbReference type="SUPFAM" id="SSF53335">
    <property type="entry name" value="S-adenosyl-L-methionine-dependent methyltransferases"/>
    <property type="match status" value="1"/>
</dbReference>
<dbReference type="InterPro" id="IPR029063">
    <property type="entry name" value="SAM-dependent_MTases_sf"/>
</dbReference>
<dbReference type="Gene3D" id="3.40.50.150">
    <property type="entry name" value="Vaccinia Virus protein VP39"/>
    <property type="match status" value="1"/>
</dbReference>
<gene>
    <name evidence="1" type="ORF">ALP03_00498</name>
</gene>
<comment type="caution">
    <text evidence="1">The sequence shown here is derived from an EMBL/GenBank/DDBJ whole genome shotgun (WGS) entry which is preliminary data.</text>
</comment>
<dbReference type="GeneID" id="61868853"/>
<dbReference type="Proteomes" id="UP000271531">
    <property type="component" value="Unassembled WGS sequence"/>
</dbReference>
<evidence type="ECO:0000313" key="1">
    <source>
        <dbReference type="EMBL" id="RMW05419.1"/>
    </source>
</evidence>
<name>A0A0Q0CEN3_PSEAJ</name>